<reference evidence="6" key="1">
    <citation type="journal article" date="2020" name="Stud. Mycol.">
        <title>101 Dothideomycetes genomes: a test case for predicting lifestyles and emergence of pathogens.</title>
        <authorList>
            <person name="Haridas S."/>
            <person name="Albert R."/>
            <person name="Binder M."/>
            <person name="Bloem J."/>
            <person name="Labutti K."/>
            <person name="Salamov A."/>
            <person name="Andreopoulos B."/>
            <person name="Baker S."/>
            <person name="Barry K."/>
            <person name="Bills G."/>
            <person name="Bluhm B."/>
            <person name="Cannon C."/>
            <person name="Castanera R."/>
            <person name="Culley D."/>
            <person name="Daum C."/>
            <person name="Ezra D."/>
            <person name="Gonzalez J."/>
            <person name="Henrissat B."/>
            <person name="Kuo A."/>
            <person name="Liang C."/>
            <person name="Lipzen A."/>
            <person name="Lutzoni F."/>
            <person name="Magnuson J."/>
            <person name="Mondo S."/>
            <person name="Nolan M."/>
            <person name="Ohm R."/>
            <person name="Pangilinan J."/>
            <person name="Park H.-J."/>
            <person name="Ramirez L."/>
            <person name="Alfaro M."/>
            <person name="Sun H."/>
            <person name="Tritt A."/>
            <person name="Yoshinaga Y."/>
            <person name="Zwiers L.-H."/>
            <person name="Turgeon B."/>
            <person name="Goodwin S."/>
            <person name="Spatafora J."/>
            <person name="Crous P."/>
            <person name="Grigoriev I."/>
        </authorList>
    </citation>
    <scope>NUCLEOTIDE SEQUENCE</scope>
    <source>
        <strain evidence="6">CBS 675.92</strain>
    </source>
</reference>
<keyword evidence="7" id="KW-1185">Reference proteome</keyword>
<protein>
    <submittedName>
        <fullName evidence="6">Cytochrome P450</fullName>
    </submittedName>
</protein>
<dbReference type="InterPro" id="IPR001128">
    <property type="entry name" value="Cyt_P450"/>
</dbReference>
<evidence type="ECO:0000313" key="7">
    <source>
        <dbReference type="Proteomes" id="UP000800035"/>
    </source>
</evidence>
<dbReference type="GO" id="GO:0016705">
    <property type="term" value="F:oxidoreductase activity, acting on paired donors, with incorporation or reduction of molecular oxygen"/>
    <property type="evidence" value="ECO:0007669"/>
    <property type="project" value="InterPro"/>
</dbReference>
<feature type="binding site" description="axial binding residue" evidence="5">
    <location>
        <position position="399"/>
    </location>
    <ligand>
        <name>heme</name>
        <dbReference type="ChEBI" id="CHEBI:30413"/>
    </ligand>
    <ligandPart>
        <name>Fe</name>
        <dbReference type="ChEBI" id="CHEBI:18248"/>
    </ligandPart>
</feature>
<keyword evidence="5" id="KW-0349">Heme</keyword>
<gene>
    <name evidence="6" type="ORF">CC80DRAFT_519064</name>
</gene>
<evidence type="ECO:0000256" key="3">
    <source>
        <dbReference type="ARBA" id="ARBA00022723"/>
    </source>
</evidence>
<dbReference type="SUPFAM" id="SSF48264">
    <property type="entry name" value="Cytochrome P450"/>
    <property type="match status" value="1"/>
</dbReference>
<evidence type="ECO:0000256" key="2">
    <source>
        <dbReference type="ARBA" id="ARBA00010617"/>
    </source>
</evidence>
<dbReference type="PANTHER" id="PTHR24305:SF232">
    <property type="entry name" value="P450, PUTATIVE (EUROFUNG)-RELATED"/>
    <property type="match status" value="1"/>
</dbReference>
<dbReference type="EMBL" id="ML977014">
    <property type="protein sequence ID" value="KAF1951801.1"/>
    <property type="molecule type" value="Genomic_DNA"/>
</dbReference>
<dbReference type="Proteomes" id="UP000800035">
    <property type="component" value="Unassembled WGS sequence"/>
</dbReference>
<dbReference type="Gene3D" id="1.10.630.10">
    <property type="entry name" value="Cytochrome P450"/>
    <property type="match status" value="1"/>
</dbReference>
<dbReference type="InterPro" id="IPR050121">
    <property type="entry name" value="Cytochrome_P450_monoxygenase"/>
</dbReference>
<dbReference type="InterPro" id="IPR036396">
    <property type="entry name" value="Cyt_P450_sf"/>
</dbReference>
<evidence type="ECO:0000256" key="5">
    <source>
        <dbReference type="PIRSR" id="PIRSR602403-1"/>
    </source>
</evidence>
<sequence length="466" mass="51819">MAQADHMTGGASLHHNAPATEVIHKLSAVSSPNPGCLIPLLVRWNFPLSEIPGPSLASWTRFWWLGVLRFGKADEKLVRLHKEYGPIVRIAPNTVIVSDPETARKILAVGSKCTRGPWFDSFRLEPNKTTVVSERDPKRHQELGYLSGKDIIDVEAIIDEHVIPFLTLDIISRLCLGNSFHCLEADNDQYGLLDALHSGMVAQQYLATLLEFKDLLFLSESRLRLRIANTTKQGSAKDMLDSFLSRGLRVDQATNELLVVLSSGVGATACAVQGIIRCIVADPHAQRKLQRDIDAVVSSYGYGPLDAVAESAICQMPYFQACITEGLRLYPPVSLLRERVVPPEGDIMHGYRIPGGTFPIFGSEPEEFRPERWLINDKFQLKQMARHLELVFGYGASKCLGVNLAYTELNKIIFELFRNHDLQFANPEHPWTARGDFVLSDFHVVVVARANSAKLIQGGFSMSHAP</sequence>
<dbReference type="Pfam" id="PF00067">
    <property type="entry name" value="p450"/>
    <property type="match status" value="1"/>
</dbReference>
<name>A0A6A5TGS9_9PLEO</name>
<evidence type="ECO:0000313" key="6">
    <source>
        <dbReference type="EMBL" id="KAF1951801.1"/>
    </source>
</evidence>
<dbReference type="OrthoDB" id="3934656at2759"/>
<evidence type="ECO:0000256" key="1">
    <source>
        <dbReference type="ARBA" id="ARBA00001971"/>
    </source>
</evidence>
<keyword evidence="3 5" id="KW-0479">Metal-binding</keyword>
<organism evidence="6 7">
    <name type="scientific">Byssothecium circinans</name>
    <dbReference type="NCBI Taxonomy" id="147558"/>
    <lineage>
        <taxon>Eukaryota</taxon>
        <taxon>Fungi</taxon>
        <taxon>Dikarya</taxon>
        <taxon>Ascomycota</taxon>
        <taxon>Pezizomycotina</taxon>
        <taxon>Dothideomycetes</taxon>
        <taxon>Pleosporomycetidae</taxon>
        <taxon>Pleosporales</taxon>
        <taxon>Massarineae</taxon>
        <taxon>Massarinaceae</taxon>
        <taxon>Byssothecium</taxon>
    </lineage>
</organism>
<dbReference type="InterPro" id="IPR002403">
    <property type="entry name" value="Cyt_P450_E_grp-IV"/>
</dbReference>
<dbReference type="PRINTS" id="PR00465">
    <property type="entry name" value="EP450IV"/>
</dbReference>
<dbReference type="PANTHER" id="PTHR24305">
    <property type="entry name" value="CYTOCHROME P450"/>
    <property type="match status" value="1"/>
</dbReference>
<dbReference type="PRINTS" id="PR00385">
    <property type="entry name" value="P450"/>
</dbReference>
<evidence type="ECO:0000256" key="4">
    <source>
        <dbReference type="ARBA" id="ARBA00023004"/>
    </source>
</evidence>
<comment type="similarity">
    <text evidence="2">Belongs to the cytochrome P450 family.</text>
</comment>
<comment type="cofactor">
    <cofactor evidence="1 5">
        <name>heme</name>
        <dbReference type="ChEBI" id="CHEBI:30413"/>
    </cofactor>
</comment>
<dbReference type="AlphaFoldDB" id="A0A6A5TGS9"/>
<proteinExistence type="inferred from homology"/>
<dbReference type="GO" id="GO:0020037">
    <property type="term" value="F:heme binding"/>
    <property type="evidence" value="ECO:0007669"/>
    <property type="project" value="InterPro"/>
</dbReference>
<dbReference type="GO" id="GO:0005506">
    <property type="term" value="F:iron ion binding"/>
    <property type="evidence" value="ECO:0007669"/>
    <property type="project" value="InterPro"/>
</dbReference>
<accession>A0A6A5TGS9</accession>
<dbReference type="GO" id="GO:0004497">
    <property type="term" value="F:monooxygenase activity"/>
    <property type="evidence" value="ECO:0007669"/>
    <property type="project" value="InterPro"/>
</dbReference>
<keyword evidence="4 5" id="KW-0408">Iron</keyword>